<evidence type="ECO:0000256" key="1">
    <source>
        <dbReference type="SAM" id="MobiDB-lite"/>
    </source>
</evidence>
<organism evidence="4 5">
    <name type="scientific">Burkholderia puraquae</name>
    <dbReference type="NCBI Taxonomy" id="1904757"/>
    <lineage>
        <taxon>Bacteria</taxon>
        <taxon>Pseudomonadati</taxon>
        <taxon>Pseudomonadota</taxon>
        <taxon>Betaproteobacteria</taxon>
        <taxon>Burkholderiales</taxon>
        <taxon>Burkholderiaceae</taxon>
        <taxon>Burkholderia</taxon>
        <taxon>Burkholderia cepacia complex</taxon>
    </lineage>
</organism>
<name>A0A6J5DAS6_9BURK</name>
<sequence>MIYSNPRVVLMLAALLLAPAAPVLAQPAASRADVPAVESGSDAGVTGAAAANRDTARARRKSNRLLVKRVAAVLARTRGLDSTRILIRAGDGTVTLSGTVPDNVQIPLAVNAAQQVAGVTAVRNQLRVGTRIE</sequence>
<dbReference type="PANTHER" id="PTHR34606:SF15">
    <property type="entry name" value="BON DOMAIN-CONTAINING PROTEIN"/>
    <property type="match status" value="1"/>
</dbReference>
<dbReference type="Gene3D" id="3.30.1340.30">
    <property type="match status" value="1"/>
</dbReference>
<evidence type="ECO:0000313" key="4">
    <source>
        <dbReference type="EMBL" id="CAB3751033.1"/>
    </source>
</evidence>
<feature type="signal peptide" evidence="2">
    <location>
        <begin position="1"/>
        <end position="25"/>
    </location>
</feature>
<dbReference type="InterPro" id="IPR051686">
    <property type="entry name" value="Lipoprotein_DolP"/>
</dbReference>
<dbReference type="EMBL" id="CADIKG010000002">
    <property type="protein sequence ID" value="CAB3751033.1"/>
    <property type="molecule type" value="Genomic_DNA"/>
</dbReference>
<dbReference type="RefSeq" id="WP_244289254.1">
    <property type="nucleotide sequence ID" value="NZ_CADIKG010000002.1"/>
</dbReference>
<dbReference type="Proteomes" id="UP000494135">
    <property type="component" value="Unassembled WGS sequence"/>
</dbReference>
<feature type="chain" id="PRO_5026942273" description="BON domain-containing protein" evidence="2">
    <location>
        <begin position="26"/>
        <end position="133"/>
    </location>
</feature>
<dbReference type="PANTHER" id="PTHR34606">
    <property type="entry name" value="BON DOMAIN-CONTAINING PROTEIN"/>
    <property type="match status" value="1"/>
</dbReference>
<accession>A0A6J5DAS6</accession>
<feature type="domain" description="BON" evidence="3">
    <location>
        <begin position="62"/>
        <end position="130"/>
    </location>
</feature>
<dbReference type="AlphaFoldDB" id="A0A6J5DAS6"/>
<evidence type="ECO:0000259" key="3">
    <source>
        <dbReference type="PROSITE" id="PS50914"/>
    </source>
</evidence>
<dbReference type="Pfam" id="PF04972">
    <property type="entry name" value="BON"/>
    <property type="match status" value="1"/>
</dbReference>
<proteinExistence type="predicted"/>
<feature type="region of interest" description="Disordered" evidence="1">
    <location>
        <begin position="37"/>
        <end position="56"/>
    </location>
</feature>
<gene>
    <name evidence="4" type="ORF">LMG29660_01444</name>
</gene>
<reference evidence="4 5" key="1">
    <citation type="submission" date="2020-04" db="EMBL/GenBank/DDBJ databases">
        <authorList>
            <person name="De Canck E."/>
        </authorList>
    </citation>
    <scope>NUCLEOTIDE SEQUENCE [LARGE SCALE GENOMIC DNA]</scope>
    <source>
        <strain evidence="4 5">LMG 29660</strain>
    </source>
</reference>
<evidence type="ECO:0000256" key="2">
    <source>
        <dbReference type="SAM" id="SignalP"/>
    </source>
</evidence>
<evidence type="ECO:0000313" key="5">
    <source>
        <dbReference type="Proteomes" id="UP000494135"/>
    </source>
</evidence>
<protein>
    <recommendedName>
        <fullName evidence="3">BON domain-containing protein</fullName>
    </recommendedName>
</protein>
<dbReference type="InterPro" id="IPR007055">
    <property type="entry name" value="BON_dom"/>
</dbReference>
<keyword evidence="2" id="KW-0732">Signal</keyword>
<dbReference type="PROSITE" id="PS50914">
    <property type="entry name" value="BON"/>
    <property type="match status" value="1"/>
</dbReference>